<gene>
    <name evidence="3" type="ORF">EHI5A_043270</name>
</gene>
<reference evidence="3 4" key="1">
    <citation type="submission" date="2013-02" db="EMBL/GenBank/DDBJ databases">
        <authorList>
            <person name="Hannick L."/>
            <person name="Zafar N."/>
            <person name="Lorenzi H."/>
            <person name="Ali I.A."/>
            <person name="Petri W.P."/>
            <person name="Caler E."/>
        </authorList>
    </citation>
    <scope>NUCLEOTIDE SEQUENCE [LARGE SCALE GENOMIC DNA]</scope>
    <source>
        <strain evidence="3 4">KU27</strain>
    </source>
</reference>
<dbReference type="SUPFAM" id="SSF47473">
    <property type="entry name" value="EF-hand"/>
    <property type="match status" value="1"/>
</dbReference>
<dbReference type="InterPro" id="IPR011992">
    <property type="entry name" value="EF-hand-dom_pair"/>
</dbReference>
<dbReference type="OrthoDB" id="27042at2759"/>
<dbReference type="VEuPathDB" id="AmoebaDB:EHI5A_043270"/>
<dbReference type="PROSITE" id="PS50222">
    <property type="entry name" value="EF_HAND_2"/>
    <property type="match status" value="1"/>
</dbReference>
<accession>M2S8W7</accession>
<sequence>MSKQLRQTFDEMDLDKDGVLTLVEFLQSAQKFGVSSEQIKAIFETMDIESSGAMGLFEKIDEDSQLQFIRDNIHIINNWTGLRCKEIIMDSKYDLWVDNKAYVLAHYIYQQKNIVFLLICDKYCFGFFNSQCLQSYNSNHIQYIQKGNEFFSFVIYKENISPKISEVQFGKTEIIGIPSKEDTEKIFEIKDGMVLDSHFIATFTQEFHKIYGLNNLETNIPLQIKRFIVLKFE</sequence>
<dbReference type="Gene3D" id="1.10.238.10">
    <property type="entry name" value="EF-hand"/>
    <property type="match status" value="1"/>
</dbReference>
<feature type="domain" description="EF-hand" evidence="2">
    <location>
        <begin position="1"/>
        <end position="35"/>
    </location>
</feature>
<protein>
    <submittedName>
        <fullName evidence="3">EF hand domain containing protein</fullName>
    </submittedName>
</protein>
<evidence type="ECO:0000313" key="4">
    <source>
        <dbReference type="Proteomes" id="UP000011755"/>
    </source>
</evidence>
<name>M2S8W7_ENTHI</name>
<evidence type="ECO:0000313" key="3">
    <source>
        <dbReference type="EMBL" id="EMD47716.1"/>
    </source>
</evidence>
<evidence type="ECO:0000259" key="2">
    <source>
        <dbReference type="PROSITE" id="PS50222"/>
    </source>
</evidence>
<dbReference type="GO" id="GO:0005509">
    <property type="term" value="F:calcium ion binding"/>
    <property type="evidence" value="ECO:0007669"/>
    <property type="project" value="InterPro"/>
</dbReference>
<dbReference type="AlphaFoldDB" id="M2S8W7"/>
<dbReference type="InterPro" id="IPR018247">
    <property type="entry name" value="EF_Hand_1_Ca_BS"/>
</dbReference>
<proteinExistence type="predicted"/>
<organism evidence="3 4">
    <name type="scientific">Entamoeba histolytica KU27</name>
    <dbReference type="NCBI Taxonomy" id="885311"/>
    <lineage>
        <taxon>Eukaryota</taxon>
        <taxon>Amoebozoa</taxon>
        <taxon>Evosea</taxon>
        <taxon>Archamoebae</taxon>
        <taxon>Mastigamoebida</taxon>
        <taxon>Entamoebidae</taxon>
        <taxon>Entamoeba</taxon>
    </lineage>
</organism>
<evidence type="ECO:0000256" key="1">
    <source>
        <dbReference type="ARBA" id="ARBA00022837"/>
    </source>
</evidence>
<dbReference type="InterPro" id="IPR002048">
    <property type="entry name" value="EF_hand_dom"/>
</dbReference>
<dbReference type="PROSITE" id="PS00018">
    <property type="entry name" value="EF_HAND_1"/>
    <property type="match status" value="1"/>
</dbReference>
<dbReference type="Proteomes" id="UP000011755">
    <property type="component" value="Unassembled WGS sequence"/>
</dbReference>
<keyword evidence="1" id="KW-0106">Calcium</keyword>
<dbReference type="EMBL" id="KB444240">
    <property type="protein sequence ID" value="EMD47716.1"/>
    <property type="molecule type" value="Genomic_DNA"/>
</dbReference>